<dbReference type="AlphaFoldDB" id="A0A9X1IF56"/>
<dbReference type="HAMAP" id="MF_00115">
    <property type="entry name" value="MscL"/>
    <property type="match status" value="1"/>
</dbReference>
<keyword evidence="9" id="KW-0997">Cell inner membrane</keyword>
<evidence type="ECO:0000313" key="11">
    <source>
        <dbReference type="Proteomes" id="UP001139311"/>
    </source>
</evidence>
<dbReference type="Proteomes" id="UP001139311">
    <property type="component" value="Unassembled WGS sequence"/>
</dbReference>
<keyword evidence="6 9" id="KW-0406">Ion transport</keyword>
<dbReference type="NCBIfam" id="TIGR00220">
    <property type="entry name" value="mscL"/>
    <property type="match status" value="1"/>
</dbReference>
<proteinExistence type="inferred from homology"/>
<dbReference type="GO" id="GO:0005886">
    <property type="term" value="C:plasma membrane"/>
    <property type="evidence" value="ECO:0007669"/>
    <property type="project" value="UniProtKB-SubCell"/>
</dbReference>
<comment type="subunit">
    <text evidence="9">Homopentamer.</text>
</comment>
<evidence type="ECO:0000256" key="1">
    <source>
        <dbReference type="ARBA" id="ARBA00004141"/>
    </source>
</evidence>
<comment type="function">
    <text evidence="9">Channel that opens in response to stretch forces in the membrane lipid bilayer. May participate in the regulation of osmotic pressure changes within the cell.</text>
</comment>
<sequence length="160" mass="17345">MSATIQIREPAWLREFKAFLMRGSVVELAVGLVVGAAFTTIVTSLVEDLINPLIGLMVGGVDFSNIFLVLSGERRASLEATREAGAVVLAIGKFFNTILKFVIVSFAIFWVVKALARLRLHEIGKAPPTTTPTEKLLAEIRDELRAQRSSASPPELKAPG</sequence>
<feature type="transmembrane region" description="Helical" evidence="9">
    <location>
        <begin position="52"/>
        <end position="72"/>
    </location>
</feature>
<keyword evidence="2 9" id="KW-0813">Transport</keyword>
<evidence type="ECO:0000256" key="7">
    <source>
        <dbReference type="ARBA" id="ARBA00023136"/>
    </source>
</evidence>
<dbReference type="InterPro" id="IPR037673">
    <property type="entry name" value="MSC/AndL"/>
</dbReference>
<protein>
    <recommendedName>
        <fullName evidence="9">Large-conductance mechanosensitive channel</fullName>
    </recommendedName>
</protein>
<evidence type="ECO:0000256" key="5">
    <source>
        <dbReference type="ARBA" id="ARBA00022989"/>
    </source>
</evidence>
<evidence type="ECO:0000256" key="8">
    <source>
        <dbReference type="ARBA" id="ARBA00023303"/>
    </source>
</evidence>
<feature type="transmembrane region" description="Helical" evidence="9">
    <location>
        <begin position="84"/>
        <end position="112"/>
    </location>
</feature>
<dbReference type="InterPro" id="IPR001185">
    <property type="entry name" value="MS_channel"/>
</dbReference>
<dbReference type="GO" id="GO:0008381">
    <property type="term" value="F:mechanosensitive monoatomic ion channel activity"/>
    <property type="evidence" value="ECO:0007669"/>
    <property type="project" value="UniProtKB-UniRule"/>
</dbReference>
<keyword evidence="7 9" id="KW-0472">Membrane</keyword>
<keyword evidence="4 9" id="KW-0812">Transmembrane</keyword>
<comment type="caution">
    <text evidence="10">The sequence shown here is derived from an EMBL/GenBank/DDBJ whole genome shotgun (WGS) entry which is preliminary data.</text>
</comment>
<dbReference type="RefSeq" id="WP_226609816.1">
    <property type="nucleotide sequence ID" value="NZ_JAJAQI010000024.1"/>
</dbReference>
<evidence type="ECO:0000256" key="9">
    <source>
        <dbReference type="HAMAP-Rule" id="MF_00115"/>
    </source>
</evidence>
<dbReference type="PANTHER" id="PTHR30266">
    <property type="entry name" value="MECHANOSENSITIVE CHANNEL MSCL"/>
    <property type="match status" value="1"/>
</dbReference>
<keyword evidence="5 9" id="KW-1133">Transmembrane helix</keyword>
<evidence type="ECO:0000313" key="10">
    <source>
        <dbReference type="EMBL" id="MCB4823292.1"/>
    </source>
</evidence>
<keyword evidence="8 9" id="KW-0407">Ion channel</keyword>
<dbReference type="PRINTS" id="PR01264">
    <property type="entry name" value="MECHCHANNEL"/>
</dbReference>
<dbReference type="Gene3D" id="1.10.1200.120">
    <property type="entry name" value="Large-conductance mechanosensitive channel, MscL, domain 1"/>
    <property type="match status" value="1"/>
</dbReference>
<feature type="transmembrane region" description="Helical" evidence="9">
    <location>
        <begin position="25"/>
        <end position="46"/>
    </location>
</feature>
<keyword evidence="3 9" id="KW-1003">Cell membrane</keyword>
<accession>A0A9X1IF56</accession>
<evidence type="ECO:0000256" key="3">
    <source>
        <dbReference type="ARBA" id="ARBA00022475"/>
    </source>
</evidence>
<name>A0A9X1IF56_9PROT</name>
<dbReference type="SUPFAM" id="SSF81330">
    <property type="entry name" value="Gated mechanosensitive channel"/>
    <property type="match status" value="1"/>
</dbReference>
<evidence type="ECO:0000256" key="2">
    <source>
        <dbReference type="ARBA" id="ARBA00022448"/>
    </source>
</evidence>
<comment type="subcellular location">
    <subcellularLocation>
        <location evidence="9">Cell inner membrane</location>
        <topology evidence="9">Multi-pass membrane protein</topology>
    </subcellularLocation>
    <subcellularLocation>
        <location evidence="1">Membrane</location>
        <topology evidence="1">Multi-pass membrane protein</topology>
    </subcellularLocation>
</comment>
<gene>
    <name evidence="9 10" type="primary">mscL</name>
    <name evidence="10" type="ORF">LHA35_16285</name>
</gene>
<dbReference type="PANTHER" id="PTHR30266:SF2">
    <property type="entry name" value="LARGE-CONDUCTANCE MECHANOSENSITIVE CHANNEL"/>
    <property type="match status" value="1"/>
</dbReference>
<dbReference type="Pfam" id="PF01741">
    <property type="entry name" value="MscL"/>
    <property type="match status" value="1"/>
</dbReference>
<comment type="similarity">
    <text evidence="9">Belongs to the MscL family.</text>
</comment>
<evidence type="ECO:0000256" key="6">
    <source>
        <dbReference type="ARBA" id="ARBA00023065"/>
    </source>
</evidence>
<reference evidence="10" key="1">
    <citation type="submission" date="2021-10" db="EMBL/GenBank/DDBJ databases">
        <title>Roseicella aerolatum sp. nov., isolated from aerosols of e-waste dismantling site.</title>
        <authorList>
            <person name="Qin T."/>
        </authorList>
    </citation>
    <scope>NUCLEOTIDE SEQUENCE</scope>
    <source>
        <strain evidence="10">GB24</strain>
    </source>
</reference>
<dbReference type="EMBL" id="JAJAQI010000024">
    <property type="protein sequence ID" value="MCB4823292.1"/>
    <property type="molecule type" value="Genomic_DNA"/>
</dbReference>
<dbReference type="InterPro" id="IPR036019">
    <property type="entry name" value="MscL_channel"/>
</dbReference>
<evidence type="ECO:0000256" key="4">
    <source>
        <dbReference type="ARBA" id="ARBA00022692"/>
    </source>
</evidence>
<keyword evidence="11" id="KW-1185">Reference proteome</keyword>
<organism evidence="10 11">
    <name type="scientific">Roseicella aerolata</name>
    <dbReference type="NCBI Taxonomy" id="2883479"/>
    <lineage>
        <taxon>Bacteria</taxon>
        <taxon>Pseudomonadati</taxon>
        <taxon>Pseudomonadota</taxon>
        <taxon>Alphaproteobacteria</taxon>
        <taxon>Acetobacterales</taxon>
        <taxon>Roseomonadaceae</taxon>
        <taxon>Roseicella</taxon>
    </lineage>
</organism>